<dbReference type="InterPro" id="IPR002347">
    <property type="entry name" value="SDR_fam"/>
</dbReference>
<dbReference type="PRINTS" id="PR00081">
    <property type="entry name" value="GDHRDH"/>
</dbReference>
<reference evidence="3 4" key="1">
    <citation type="submission" date="2020-05" db="EMBL/GenBank/DDBJ databases">
        <title>Identification and distribution of gene clusters putatively required for synthesis of sphingolipid metabolism inhibitors in phylogenetically diverse species of the filamentous fungus Fusarium.</title>
        <authorList>
            <person name="Kim H.-S."/>
            <person name="Busman M."/>
            <person name="Brown D.W."/>
            <person name="Divon H."/>
            <person name="Uhlig S."/>
            <person name="Proctor R.H."/>
        </authorList>
    </citation>
    <scope>NUCLEOTIDE SEQUENCE [LARGE SCALE GENOMIC DNA]</scope>
    <source>
        <strain evidence="3 4">NRRL 13617</strain>
    </source>
</reference>
<sequence>MADVKTIVVLGAGPAALPVIRQTMVNQVMKRKDLKMVVVSPNTHFHWPVAMPRVVVPGQISDDKVIIPLEPTFSTYPTDKFEWIQGKAISLDTTSNLVSVELNSSATVREVNYHTLIIATGSRTRDGLIWKDIGSTEATKAKLHEIQDQISKAKTIVVSGGGLTGSETAGELGFEYSQHGTKEVIFIYSDDLPLAPPATDGVRKQTLKELKKLKVKTMPKTTVISATPSGSDTILEVRSADGTTKKITANAYLPATGIIPNTEFVPKNLLDSNGYVKQTTHLKVEGQKNIFVIGDSGNLENSQLGMADKQAQHLFKNLPTYLDGGEIPEYTPANKPMFAVTLGRSRATGQMGTMKLFSIMIWWMKGRYLGTDYADGWAAGKRTMMTLIWIASDEVFIQSTIAEPQSAVYRANVIHRARHGSNINQLNYIITFPRLGARFDRRSSIKMSFLLNMIYGKFTTIPPQQEDCTGKIVIITGGNGGIALEAARHFTQFSAARVILACRSLEKGEHAKKDIEETTRKPNVVEVWHLDLASHDSIREFADRVNKLDRVDVLINNAGLLVFKRELIEGHESMLSINVISTALLTLLVLPALRQTSTRFNIIPHIVIVSSDAAFEGRLPVQEPNIIKALDEQPSVLEHYNKTKLVQLIFMTQLAKAIEASGKGFIIVNGVHPGFCSTPLFDNTPWPFNLIFKGFLALFGRTPEVGSRALLAGAFADDSLNGKFMSNGAFHELPKIMQGDEGEKMCRKVWEELSGILEVIEPGVTKKI</sequence>
<dbReference type="Pfam" id="PF07992">
    <property type="entry name" value="Pyr_redox_2"/>
    <property type="match status" value="1"/>
</dbReference>
<dbReference type="GO" id="GO:0016491">
    <property type="term" value="F:oxidoreductase activity"/>
    <property type="evidence" value="ECO:0007669"/>
    <property type="project" value="UniProtKB-KW"/>
</dbReference>
<evidence type="ECO:0000313" key="4">
    <source>
        <dbReference type="Proteomes" id="UP000582016"/>
    </source>
</evidence>
<accession>A0A8H5JLP2</accession>
<dbReference type="EMBL" id="JAAOAQ010000290">
    <property type="protein sequence ID" value="KAF5556310.1"/>
    <property type="molecule type" value="Genomic_DNA"/>
</dbReference>
<dbReference type="PANTHER" id="PTHR43157">
    <property type="entry name" value="PHOSPHATIDYLINOSITOL-GLYCAN BIOSYNTHESIS CLASS F PROTEIN-RELATED"/>
    <property type="match status" value="1"/>
</dbReference>
<proteinExistence type="predicted"/>
<dbReference type="Pfam" id="PF00106">
    <property type="entry name" value="adh_short"/>
    <property type="match status" value="1"/>
</dbReference>
<dbReference type="InterPro" id="IPR023753">
    <property type="entry name" value="FAD/NAD-binding_dom"/>
</dbReference>
<dbReference type="Proteomes" id="UP000582016">
    <property type="component" value="Unassembled WGS sequence"/>
</dbReference>
<dbReference type="Gene3D" id="3.40.50.720">
    <property type="entry name" value="NAD(P)-binding Rossmann-like Domain"/>
    <property type="match status" value="1"/>
</dbReference>
<keyword evidence="1" id="KW-0560">Oxidoreductase</keyword>
<evidence type="ECO:0000256" key="1">
    <source>
        <dbReference type="ARBA" id="ARBA00023002"/>
    </source>
</evidence>
<evidence type="ECO:0000259" key="2">
    <source>
        <dbReference type="Pfam" id="PF07992"/>
    </source>
</evidence>
<feature type="domain" description="FAD/NAD(P)-binding" evidence="2">
    <location>
        <begin position="6"/>
        <end position="295"/>
    </location>
</feature>
<dbReference type="AlphaFoldDB" id="A0A8H5JLP2"/>
<gene>
    <name evidence="3" type="ORF">FPHYL_7997</name>
</gene>
<dbReference type="InterPro" id="IPR036188">
    <property type="entry name" value="FAD/NAD-bd_sf"/>
</dbReference>
<evidence type="ECO:0000313" key="3">
    <source>
        <dbReference type="EMBL" id="KAF5556310.1"/>
    </source>
</evidence>
<keyword evidence="4" id="KW-1185">Reference proteome</keyword>
<dbReference type="SUPFAM" id="SSF51905">
    <property type="entry name" value="FAD/NAD(P)-binding domain"/>
    <property type="match status" value="1"/>
</dbReference>
<organism evidence="3 4">
    <name type="scientific">Fusarium phyllophilum</name>
    <dbReference type="NCBI Taxonomy" id="47803"/>
    <lineage>
        <taxon>Eukaryota</taxon>
        <taxon>Fungi</taxon>
        <taxon>Dikarya</taxon>
        <taxon>Ascomycota</taxon>
        <taxon>Pezizomycotina</taxon>
        <taxon>Sordariomycetes</taxon>
        <taxon>Hypocreomycetidae</taxon>
        <taxon>Hypocreales</taxon>
        <taxon>Nectriaceae</taxon>
        <taxon>Fusarium</taxon>
        <taxon>Fusarium fujikuroi species complex</taxon>
    </lineage>
</organism>
<comment type="caution">
    <text evidence="3">The sequence shown here is derived from an EMBL/GenBank/DDBJ whole genome shotgun (WGS) entry which is preliminary data.</text>
</comment>
<dbReference type="PANTHER" id="PTHR43157:SF31">
    <property type="entry name" value="PHOSPHATIDYLINOSITOL-GLYCAN BIOSYNTHESIS CLASS F PROTEIN"/>
    <property type="match status" value="1"/>
</dbReference>
<dbReference type="Gene3D" id="3.50.50.100">
    <property type="match status" value="1"/>
</dbReference>
<dbReference type="InterPro" id="IPR036291">
    <property type="entry name" value="NAD(P)-bd_dom_sf"/>
</dbReference>
<protein>
    <submittedName>
        <fullName evidence="3">Apoptosis-inducing factor 2</fullName>
    </submittedName>
</protein>
<dbReference type="OrthoDB" id="202203at2759"/>
<dbReference type="SUPFAM" id="SSF51735">
    <property type="entry name" value="NAD(P)-binding Rossmann-fold domains"/>
    <property type="match status" value="1"/>
</dbReference>
<name>A0A8H5JLP2_9HYPO</name>